<protein>
    <submittedName>
        <fullName evidence="1">Uncharacterized protein</fullName>
    </submittedName>
</protein>
<evidence type="ECO:0000313" key="2">
    <source>
        <dbReference type="Proteomes" id="UP000067008"/>
    </source>
</evidence>
<gene>
    <name evidence="1" type="ORF">PI172_2018</name>
</gene>
<name>A0AAD1BL92_PREIN</name>
<organism evidence="1 2">
    <name type="scientific">Prevotella intermedia</name>
    <dbReference type="NCBI Taxonomy" id="28131"/>
    <lineage>
        <taxon>Bacteria</taxon>
        <taxon>Pseudomonadati</taxon>
        <taxon>Bacteroidota</taxon>
        <taxon>Bacteroidia</taxon>
        <taxon>Bacteroidales</taxon>
        <taxon>Prevotellaceae</taxon>
        <taxon>Prevotella</taxon>
    </lineage>
</organism>
<dbReference type="Proteomes" id="UP000067008">
    <property type="component" value="Chromosome 1"/>
</dbReference>
<dbReference type="AlphaFoldDB" id="A0AAD1BL92"/>
<proteinExistence type="predicted"/>
<reference evidence="1 2" key="1">
    <citation type="submission" date="2015-07" db="EMBL/GenBank/DDBJ databases">
        <title>Complete genome sequence of Prevotella intermedia strain 17-2.</title>
        <authorList>
            <person name="Nambu T."/>
        </authorList>
    </citation>
    <scope>NUCLEOTIDE SEQUENCE [LARGE SCALE GENOMIC DNA]</scope>
    <source>
        <strain evidence="1 2">17-2</strain>
    </source>
</reference>
<sequence>MISSLQKIEENNRDISKVHFNIKTKTTELIEYQKISTR</sequence>
<accession>A0AAD1BL92</accession>
<dbReference type="EMBL" id="AP014926">
    <property type="protein sequence ID" value="BAR96746.1"/>
    <property type="molecule type" value="Genomic_DNA"/>
</dbReference>
<evidence type="ECO:0000313" key="1">
    <source>
        <dbReference type="EMBL" id="BAR96746.1"/>
    </source>
</evidence>